<dbReference type="Pfam" id="PF04075">
    <property type="entry name" value="F420H2_quin_red"/>
    <property type="match status" value="1"/>
</dbReference>
<accession>A0ABW2Q8I3</accession>
<sequence length="151" mass="17013">MRRIPRPLARAPIALFRAGLGALLGDTAVMVEHRGRRSGLPRHVVLEVLVAEPDAVVVVSGYGERAQWFRNVRVDPRVRLWWGRARGVLALAEVLDASAGRELLETYRRLHPWRSRFVARVLDLPALGDPRPLPHDIGETVRLVRISRVTT</sequence>
<dbReference type="EMBL" id="JBHTCQ010000001">
    <property type="protein sequence ID" value="MFC7405374.1"/>
    <property type="molecule type" value="Genomic_DNA"/>
</dbReference>
<dbReference type="Proteomes" id="UP001596455">
    <property type="component" value="Unassembled WGS sequence"/>
</dbReference>
<proteinExistence type="predicted"/>
<reference evidence="2" key="1">
    <citation type="journal article" date="2019" name="Int. J. Syst. Evol. Microbiol.">
        <title>The Global Catalogue of Microorganisms (GCM) 10K type strain sequencing project: providing services to taxonomists for standard genome sequencing and annotation.</title>
        <authorList>
            <consortium name="The Broad Institute Genomics Platform"/>
            <consortium name="The Broad Institute Genome Sequencing Center for Infectious Disease"/>
            <person name="Wu L."/>
            <person name="Ma J."/>
        </authorList>
    </citation>
    <scope>NUCLEOTIDE SEQUENCE [LARGE SCALE GENOMIC DNA]</scope>
    <source>
        <strain evidence="2">JCM 1490</strain>
    </source>
</reference>
<dbReference type="RefSeq" id="WP_382393644.1">
    <property type="nucleotide sequence ID" value="NZ_JBHTCQ010000001.1"/>
</dbReference>
<dbReference type="Gene3D" id="2.30.110.10">
    <property type="entry name" value="Electron Transport, Fmn-binding Protein, Chain A"/>
    <property type="match status" value="1"/>
</dbReference>
<dbReference type="InterPro" id="IPR004378">
    <property type="entry name" value="F420H2_quin_Rdtase"/>
</dbReference>
<organism evidence="1 2">
    <name type="scientific">Georgenia alba</name>
    <dbReference type="NCBI Taxonomy" id="2233858"/>
    <lineage>
        <taxon>Bacteria</taxon>
        <taxon>Bacillati</taxon>
        <taxon>Actinomycetota</taxon>
        <taxon>Actinomycetes</taxon>
        <taxon>Micrococcales</taxon>
        <taxon>Bogoriellaceae</taxon>
        <taxon>Georgenia</taxon>
    </lineage>
</organism>
<comment type="caution">
    <text evidence="1">The sequence shown here is derived from an EMBL/GenBank/DDBJ whole genome shotgun (WGS) entry which is preliminary data.</text>
</comment>
<name>A0ABW2Q8I3_9MICO</name>
<dbReference type="NCBIfam" id="TIGR00026">
    <property type="entry name" value="hi_GC_TIGR00026"/>
    <property type="match status" value="1"/>
</dbReference>
<gene>
    <name evidence="1" type="ORF">ACFQQL_09665</name>
</gene>
<keyword evidence="2" id="KW-1185">Reference proteome</keyword>
<evidence type="ECO:0000313" key="1">
    <source>
        <dbReference type="EMBL" id="MFC7405374.1"/>
    </source>
</evidence>
<protein>
    <submittedName>
        <fullName evidence="1">Nitroreductase family deazaflavin-dependent oxidoreductase</fullName>
    </submittedName>
</protein>
<dbReference type="InterPro" id="IPR012349">
    <property type="entry name" value="Split_barrel_FMN-bd"/>
</dbReference>
<evidence type="ECO:0000313" key="2">
    <source>
        <dbReference type="Proteomes" id="UP001596455"/>
    </source>
</evidence>